<dbReference type="EMBL" id="EAAA01000919">
    <property type="status" value="NOT_ANNOTATED_CDS"/>
    <property type="molecule type" value="Genomic_DNA"/>
</dbReference>
<name>H2XTV5_CIOIN</name>
<reference evidence="2" key="1">
    <citation type="journal article" date="2002" name="Science">
        <title>The draft genome of Ciona intestinalis: insights into chordate and vertebrate origins.</title>
        <authorList>
            <person name="Dehal P."/>
            <person name="Satou Y."/>
            <person name="Campbell R.K."/>
            <person name="Chapman J."/>
            <person name="Degnan B."/>
            <person name="De Tomaso A."/>
            <person name="Davidson B."/>
            <person name="Di Gregorio A."/>
            <person name="Gelpke M."/>
            <person name="Goodstein D.M."/>
            <person name="Harafuji N."/>
            <person name="Hastings K.E."/>
            <person name="Ho I."/>
            <person name="Hotta K."/>
            <person name="Huang W."/>
            <person name="Kawashima T."/>
            <person name="Lemaire P."/>
            <person name="Martinez D."/>
            <person name="Meinertzhagen I.A."/>
            <person name="Necula S."/>
            <person name="Nonaka M."/>
            <person name="Putnam N."/>
            <person name="Rash S."/>
            <person name="Saiga H."/>
            <person name="Satake M."/>
            <person name="Terry A."/>
            <person name="Yamada L."/>
            <person name="Wang H.G."/>
            <person name="Awazu S."/>
            <person name="Azumi K."/>
            <person name="Boore J."/>
            <person name="Branno M."/>
            <person name="Chin-Bow S."/>
            <person name="DeSantis R."/>
            <person name="Doyle S."/>
            <person name="Francino P."/>
            <person name="Keys D.N."/>
            <person name="Haga S."/>
            <person name="Hayashi H."/>
            <person name="Hino K."/>
            <person name="Imai K.S."/>
            <person name="Inaba K."/>
            <person name="Kano S."/>
            <person name="Kobayashi K."/>
            <person name="Kobayashi M."/>
            <person name="Lee B.I."/>
            <person name="Makabe K.W."/>
            <person name="Manohar C."/>
            <person name="Matassi G."/>
            <person name="Medina M."/>
            <person name="Mochizuki Y."/>
            <person name="Mount S."/>
            <person name="Morishita T."/>
            <person name="Miura S."/>
            <person name="Nakayama A."/>
            <person name="Nishizaka S."/>
            <person name="Nomoto H."/>
            <person name="Ohta F."/>
            <person name="Oishi K."/>
            <person name="Rigoutsos I."/>
            <person name="Sano M."/>
            <person name="Sasaki A."/>
            <person name="Sasakura Y."/>
            <person name="Shoguchi E."/>
            <person name="Shin-i T."/>
            <person name="Spagnuolo A."/>
            <person name="Stainier D."/>
            <person name="Suzuki M.M."/>
            <person name="Tassy O."/>
            <person name="Takatori N."/>
            <person name="Tokuoka M."/>
            <person name="Yagi K."/>
            <person name="Yoshizaki F."/>
            <person name="Wada S."/>
            <person name="Zhang C."/>
            <person name="Hyatt P.D."/>
            <person name="Larimer F."/>
            <person name="Detter C."/>
            <person name="Doggett N."/>
            <person name="Glavina T."/>
            <person name="Hawkins T."/>
            <person name="Richardson P."/>
            <person name="Lucas S."/>
            <person name="Kohara Y."/>
            <person name="Levine M."/>
            <person name="Satoh N."/>
            <person name="Rokhsar D.S."/>
        </authorList>
    </citation>
    <scope>NUCLEOTIDE SEQUENCE [LARGE SCALE GENOMIC DNA]</scope>
</reference>
<proteinExistence type="predicted"/>
<dbReference type="PANTHER" id="PTHR24104">
    <property type="entry name" value="E3 UBIQUITIN-PROTEIN LIGASE NHLRC1-RELATED"/>
    <property type="match status" value="1"/>
</dbReference>
<dbReference type="GO" id="GO:0061630">
    <property type="term" value="F:ubiquitin protein ligase activity"/>
    <property type="evidence" value="ECO:0000318"/>
    <property type="project" value="GO_Central"/>
</dbReference>
<dbReference type="GO" id="GO:0043161">
    <property type="term" value="P:proteasome-mediated ubiquitin-dependent protein catabolic process"/>
    <property type="evidence" value="ECO:0000318"/>
    <property type="project" value="GO_Central"/>
</dbReference>
<evidence type="ECO:0008006" key="3">
    <source>
        <dbReference type="Google" id="ProtNLM"/>
    </source>
</evidence>
<dbReference type="STRING" id="7719.ENSCINP00000033089"/>
<evidence type="ECO:0000313" key="2">
    <source>
        <dbReference type="Proteomes" id="UP000008144"/>
    </source>
</evidence>
<protein>
    <recommendedName>
        <fullName evidence="3">SMP-30/Gluconolactonase/LRE-like region domain-containing protein</fullName>
    </recommendedName>
</protein>
<dbReference type="HOGENOM" id="CLU_1115439_0_0_1"/>
<evidence type="ECO:0000313" key="1">
    <source>
        <dbReference type="Ensembl" id="ENSCINP00000033089.1"/>
    </source>
</evidence>
<reference evidence="1" key="2">
    <citation type="journal article" date="2008" name="Genome Biol.">
        <title>Improved genome assembly and evidence-based global gene model set for the chordate Ciona intestinalis: new insight into intron and operon populations.</title>
        <authorList>
            <person name="Satou Y."/>
            <person name="Mineta K."/>
            <person name="Ogasawara M."/>
            <person name="Sasakura Y."/>
            <person name="Shoguchi E."/>
            <person name="Ueno K."/>
            <person name="Yamada L."/>
            <person name="Matsumoto J."/>
            <person name="Wasserscheid J."/>
            <person name="Dewar K."/>
            <person name="Wiley G.B."/>
            <person name="Macmil S.L."/>
            <person name="Roe B.A."/>
            <person name="Zeller R.W."/>
            <person name="Hastings K.E."/>
            <person name="Lemaire P."/>
            <person name="Lindquist E."/>
            <person name="Endo T."/>
            <person name="Hotta K."/>
            <person name="Inaba K."/>
        </authorList>
    </citation>
    <scope>NUCLEOTIDE SEQUENCE [LARGE SCALE GENOMIC DNA]</scope>
    <source>
        <strain evidence="1">wild type</strain>
    </source>
</reference>
<dbReference type="InterPro" id="IPR011042">
    <property type="entry name" value="6-blade_b-propeller_TolB-like"/>
</dbReference>
<dbReference type="Gene3D" id="2.120.10.30">
    <property type="entry name" value="TolB, C-terminal domain"/>
    <property type="match status" value="1"/>
</dbReference>
<dbReference type="InParanoid" id="H2XTV5"/>
<accession>H2XTV5</accession>
<dbReference type="FunFam" id="2.120.10.30:FF:000369">
    <property type="entry name" value="Predicted protein"/>
    <property type="match status" value="1"/>
</dbReference>
<reference evidence="1" key="3">
    <citation type="submission" date="2025-08" db="UniProtKB">
        <authorList>
            <consortium name="Ensembl"/>
        </authorList>
    </citation>
    <scope>IDENTIFICATION</scope>
</reference>
<dbReference type="GeneTree" id="ENSGT00660000096994"/>
<dbReference type="GO" id="GO:0000209">
    <property type="term" value="P:protein polyubiquitination"/>
    <property type="evidence" value="ECO:0000318"/>
    <property type="project" value="GO_Central"/>
</dbReference>
<reference evidence="1" key="4">
    <citation type="submission" date="2025-09" db="UniProtKB">
        <authorList>
            <consortium name="Ensembl"/>
        </authorList>
    </citation>
    <scope>IDENTIFICATION</scope>
</reference>
<dbReference type="PANTHER" id="PTHR24104:SF47">
    <property type="entry name" value="E3 UBIQUITIN-PROTEIN LIGASE NHLRC1"/>
    <property type="match status" value="1"/>
</dbReference>
<keyword evidence="2" id="KW-1185">Reference proteome</keyword>
<dbReference type="SUPFAM" id="SSF75011">
    <property type="entry name" value="3-carboxy-cis,cis-mucoante lactonizing enzyme"/>
    <property type="match status" value="1"/>
</dbReference>
<sequence>MLSCKKEPLSIETYQNDKLVCAHPENHCFDLIDMIVSKQVQSISNRSLKKPRGIAINSLRGEAVAVTDVEKLNKCSIKIFDIKSGKLAQTIAFKTHSEVDNAGWCEFITYGTDDNNYLYTVDSWKQKVMVYDVRYPDTTVLEFGEKGSEKGEFSNPTGIGYLPTGGVCDVPSIVIADWYNDRISCHDAKTGEFLRYLMVDQDMGPSPVLSPYDLKVGESGTLYVSESSTNYVKVFRSDNSKHEVIEESN</sequence>
<dbReference type="InterPro" id="IPR050952">
    <property type="entry name" value="TRIM-NHL_E3_ligases"/>
</dbReference>
<dbReference type="Ensembl" id="ENSCINT00000037038.1">
    <property type="protein sequence ID" value="ENSCINP00000033089.1"/>
    <property type="gene ID" value="ENSCING00000021693.1"/>
</dbReference>
<organism evidence="1 2">
    <name type="scientific">Ciona intestinalis</name>
    <name type="common">Transparent sea squirt</name>
    <name type="synonym">Ascidia intestinalis</name>
    <dbReference type="NCBI Taxonomy" id="7719"/>
    <lineage>
        <taxon>Eukaryota</taxon>
        <taxon>Metazoa</taxon>
        <taxon>Chordata</taxon>
        <taxon>Tunicata</taxon>
        <taxon>Ascidiacea</taxon>
        <taxon>Phlebobranchia</taxon>
        <taxon>Cionidae</taxon>
        <taxon>Ciona</taxon>
    </lineage>
</organism>
<dbReference type="Proteomes" id="UP000008144">
    <property type="component" value="Chromosome 12"/>
</dbReference>
<dbReference type="AlphaFoldDB" id="H2XTV5"/>